<dbReference type="Pfam" id="PF01403">
    <property type="entry name" value="Sema"/>
    <property type="match status" value="1"/>
</dbReference>
<dbReference type="Pfam" id="PF20170">
    <property type="entry name" value="Plexin_RBD"/>
    <property type="match status" value="1"/>
</dbReference>
<evidence type="ECO:0000256" key="12">
    <source>
        <dbReference type="PROSITE-ProRule" id="PRU00352"/>
    </source>
</evidence>
<dbReference type="InterPro" id="IPR008936">
    <property type="entry name" value="Rho_GTPase_activation_prot"/>
</dbReference>
<keyword evidence="11" id="KW-0325">Glycoprotein</keyword>
<feature type="compositionally biased region" description="Polar residues" evidence="14">
    <location>
        <begin position="1156"/>
        <end position="1177"/>
    </location>
</feature>
<dbReference type="EMBL" id="LIAE01008930">
    <property type="protein sequence ID" value="PAV71746.1"/>
    <property type="molecule type" value="Genomic_DNA"/>
</dbReference>
<keyword evidence="7" id="KW-0524">Neurogenesis</keyword>
<dbReference type="InterPro" id="IPR013548">
    <property type="entry name" value="Plexin_cytoplasmic_RasGAP_dom"/>
</dbReference>
<dbReference type="InterPro" id="IPR001627">
    <property type="entry name" value="Semap_dom"/>
</dbReference>
<dbReference type="InterPro" id="IPR036352">
    <property type="entry name" value="Semap_dom_sf"/>
</dbReference>
<comment type="similarity">
    <text evidence="2">Belongs to the plexin family.</text>
</comment>
<keyword evidence="18" id="KW-1185">Reference proteome</keyword>
<evidence type="ECO:0000256" key="2">
    <source>
        <dbReference type="ARBA" id="ARBA00010297"/>
    </source>
</evidence>
<keyword evidence="6" id="KW-0677">Repeat</keyword>
<dbReference type="Proteomes" id="UP000218231">
    <property type="component" value="Unassembled WGS sequence"/>
</dbReference>
<dbReference type="CDD" id="cd00603">
    <property type="entry name" value="IPT_PCSR"/>
    <property type="match status" value="1"/>
</dbReference>
<dbReference type="GO" id="GO:0030334">
    <property type="term" value="P:regulation of cell migration"/>
    <property type="evidence" value="ECO:0007669"/>
    <property type="project" value="TreeGrafter"/>
</dbReference>
<accession>A0A2A2KCK4</accession>
<evidence type="ECO:0000313" key="18">
    <source>
        <dbReference type="Proteomes" id="UP000218231"/>
    </source>
</evidence>
<dbReference type="GO" id="GO:0017154">
    <property type="term" value="F:semaphorin receptor activity"/>
    <property type="evidence" value="ECO:0007669"/>
    <property type="project" value="InterPro"/>
</dbReference>
<dbReference type="InterPro" id="IPR031148">
    <property type="entry name" value="Plexin"/>
</dbReference>
<feature type="coiled-coil region" evidence="13">
    <location>
        <begin position="814"/>
        <end position="856"/>
    </location>
</feature>
<evidence type="ECO:0000256" key="13">
    <source>
        <dbReference type="SAM" id="Coils"/>
    </source>
</evidence>
<keyword evidence="10" id="KW-1015">Disulfide bond</keyword>
<protein>
    <recommendedName>
        <fullName evidence="16">Sema domain-containing protein</fullName>
    </recommendedName>
</protein>
<evidence type="ECO:0000313" key="17">
    <source>
        <dbReference type="EMBL" id="PAV71746.1"/>
    </source>
</evidence>
<evidence type="ECO:0000256" key="11">
    <source>
        <dbReference type="ARBA" id="ARBA00023180"/>
    </source>
</evidence>
<keyword evidence="8 15" id="KW-1133">Transmembrane helix</keyword>
<evidence type="ECO:0000256" key="10">
    <source>
        <dbReference type="ARBA" id="ARBA00023157"/>
    </source>
</evidence>
<feature type="transmembrane region" description="Helical" evidence="15">
    <location>
        <begin position="788"/>
        <end position="810"/>
    </location>
</feature>
<dbReference type="InterPro" id="IPR002909">
    <property type="entry name" value="IPT_dom"/>
</dbReference>
<dbReference type="InterPro" id="IPR046800">
    <property type="entry name" value="Plexin_RBD"/>
</dbReference>
<proteinExistence type="inferred from homology"/>
<dbReference type="SMART" id="SM00429">
    <property type="entry name" value="IPT"/>
    <property type="match status" value="3"/>
</dbReference>
<evidence type="ECO:0000256" key="3">
    <source>
        <dbReference type="ARBA" id="ARBA00022475"/>
    </source>
</evidence>
<dbReference type="Pfam" id="PF08337">
    <property type="entry name" value="Plexin_cytopl"/>
    <property type="match status" value="1"/>
</dbReference>
<reference evidence="17 18" key="1">
    <citation type="journal article" date="2017" name="Curr. Biol.">
        <title>Genome architecture and evolution of a unichromosomal asexual nematode.</title>
        <authorList>
            <person name="Fradin H."/>
            <person name="Zegar C."/>
            <person name="Gutwein M."/>
            <person name="Lucas J."/>
            <person name="Kovtun M."/>
            <person name="Corcoran D."/>
            <person name="Baugh L.R."/>
            <person name="Kiontke K."/>
            <person name="Gunsalus K."/>
            <person name="Fitch D.H."/>
            <person name="Piano F."/>
        </authorList>
    </citation>
    <scope>NUCLEOTIDE SEQUENCE [LARGE SCALE GENOMIC DNA]</scope>
    <source>
        <strain evidence="17">PF1309</strain>
    </source>
</reference>
<dbReference type="PROSITE" id="PS51004">
    <property type="entry name" value="SEMA"/>
    <property type="match status" value="1"/>
</dbReference>
<dbReference type="PANTHER" id="PTHR22625:SF70">
    <property type="entry name" value="PLEXIN A, ISOFORM A"/>
    <property type="match status" value="1"/>
</dbReference>
<dbReference type="InterPro" id="IPR016201">
    <property type="entry name" value="PSI"/>
</dbReference>
<dbReference type="Gene3D" id="1.10.506.10">
    <property type="entry name" value="GTPase Activation - p120gap, domain 1"/>
    <property type="match status" value="1"/>
</dbReference>
<keyword evidence="4 15" id="KW-0812">Transmembrane</keyword>
<evidence type="ECO:0000256" key="9">
    <source>
        <dbReference type="ARBA" id="ARBA00023136"/>
    </source>
</evidence>
<evidence type="ECO:0000256" key="7">
    <source>
        <dbReference type="ARBA" id="ARBA00022902"/>
    </source>
</evidence>
<dbReference type="Gene3D" id="3.10.20.90">
    <property type="entry name" value="Phosphatidylinositol 3-kinase Catalytic Subunit, Chain A, domain 1"/>
    <property type="match status" value="1"/>
</dbReference>
<dbReference type="CDD" id="cd01179">
    <property type="entry name" value="IPT_plexin_repeat2"/>
    <property type="match status" value="1"/>
</dbReference>
<sequence>MADVEEVFKSNIMDCYQGIVLKQLPWFKSSDQCKATRLQWKDVACGKDVNANIGGGKPIQSKAVLVTEDARFSALTVNTTRASTVAFIGTDDGRLLKVLLESAVKAEVYAIEKVTSGEAILQDMEISGNGKHIFILTPTKVIKMATSSCDRNARTCFECLSARDPYCGWCMRSNICSEEESCEKVLPNTGSGWLDFQDTFCPVIKSVVPDKIQITTADYLNVTVDNIEEGQNQTRAAFLLCPSDLLNSSPLSALLQTREGHSRRKGPSKCPHLVAPQSHLYVAVGERRNLSVKIQNLDPAIMEEFRCEFRIGETKHEKPALRSGEDTVVCGEMRFDQAGGDGLLPVAFDVVWMSSEAPKAHVIDNTQKVAVEVYKCERLASDCGTCITLDSAFYDCGWCKSQNSCSRQGECSSQWLNGSHLCANPKILDVTPKKGPFGGRTVLRIKGINLGRRPTDVQRAVQVANVPCEVVTEEYKPAKEIVCVTGKATGTENKGPVVIRLKPDNYSYAAVSGFDFVYVQPAVSRIQPSRGPRSGGTDVTLYGTDLDAGSEVSVRFGDVDCRVIKRTASELTCRTASATTDGPLPLRINFDGSHTRFPISINFEFSSSPRVHTIRPKYVFAAGGMQIDVQRREIGPVCVVENDALMKCESPRLPEGDRQPTHANSPVKASYAFDLDGMVTESDRIDIYTNPSVESFPETRYYRAGDDSLTINGKDLNVAATERDFSVKIGGIDCPLTSVANRVITCIPPSVKPLLPSGTQPEVVVKIGNLNYQVGILSYDSPGMAASLMLLIAVFIILMTCLFVCLFCVYRRKSSTQERKLRHLKLQMDNIEMKVATECKQAFAELQTSLDEYTAELPIGTAPAPFLTYREYCARVLFPNNPHNHPIFQSVQVFPERANAVETALRELHKLLMNKTFMLTMVRTMESNKYFVAKDRVYVGSLLMVVLQEKMGYCTELLKQLLRELIEKTVEKKLQPKILFRRSESVAERMLTAWFTFLMYDHLLKEPGRCLYNLYYSIKQQIEKGPQDGLTMESKYSLSEEKLLRATFDYATLDMFVETDIPGMGNALVKAKRKCIEVKYRALPYSKRPGPSDMDLVWITGRNGGRIILQDIDETSRVEQGGWRKINTLAHYNVHDRAIVALVEKQKPFYEPSFLSDHSSLQSRTSPPMSRAWQSISNSPSKEMDANYKLYHLVKPTEHGPNEGQEKMVTEIYLTRLLMMKGTMQGFINDLLCAIFSCHSPTSPFPAVIKYMFDFMDEQAALHGITDPEVSHAWKSNALPLRFWVNLIKNPHFLFDISKPNTVEGCLSVVAQTLMDACSTHDHQLTKDSPSSKLLFAKDMQEYRKWVDSYYSEIRRLDKIKEEEMASLLERESRQHKNEFEVFSALNELYKYIEQYKEPLMDALESNEHALASRLNIRLQDMLALMSDGDQVTDYESSTLGMGYNSSSRLMARERI</sequence>
<dbReference type="InterPro" id="IPR014756">
    <property type="entry name" value="Ig_E-set"/>
</dbReference>
<dbReference type="PANTHER" id="PTHR22625">
    <property type="entry name" value="PLEXIN"/>
    <property type="match status" value="1"/>
</dbReference>
<dbReference type="InterPro" id="IPR041362">
    <property type="entry name" value="TIG2_plexin"/>
</dbReference>
<dbReference type="STRING" id="2018661.A0A2A2KCK4"/>
<organism evidence="17 18">
    <name type="scientific">Diploscapter pachys</name>
    <dbReference type="NCBI Taxonomy" id="2018661"/>
    <lineage>
        <taxon>Eukaryota</taxon>
        <taxon>Metazoa</taxon>
        <taxon>Ecdysozoa</taxon>
        <taxon>Nematoda</taxon>
        <taxon>Chromadorea</taxon>
        <taxon>Rhabditida</taxon>
        <taxon>Rhabditina</taxon>
        <taxon>Rhabditomorpha</taxon>
        <taxon>Rhabditoidea</taxon>
        <taxon>Rhabditidae</taxon>
        <taxon>Diploscapter</taxon>
    </lineage>
</organism>
<dbReference type="Gene3D" id="2.130.10.10">
    <property type="entry name" value="YVTN repeat-like/Quinoprotein amine dehydrogenase"/>
    <property type="match status" value="1"/>
</dbReference>
<dbReference type="SUPFAM" id="SSF81296">
    <property type="entry name" value="E set domains"/>
    <property type="match status" value="3"/>
</dbReference>
<keyword evidence="13" id="KW-0175">Coiled coil</keyword>
<dbReference type="InterPro" id="IPR013783">
    <property type="entry name" value="Ig-like_fold"/>
</dbReference>
<comment type="caution">
    <text evidence="17">The sequence shown here is derived from an EMBL/GenBank/DDBJ whole genome shotgun (WGS) entry which is preliminary data.</text>
</comment>
<dbReference type="Pfam" id="PF01437">
    <property type="entry name" value="PSI"/>
    <property type="match status" value="1"/>
</dbReference>
<evidence type="ECO:0000259" key="16">
    <source>
        <dbReference type="PROSITE" id="PS51004"/>
    </source>
</evidence>
<keyword evidence="3" id="KW-1003">Cell membrane</keyword>
<dbReference type="SUPFAM" id="SSF48350">
    <property type="entry name" value="GTPase activation domain, GAP"/>
    <property type="match status" value="1"/>
</dbReference>
<dbReference type="OrthoDB" id="125363at2759"/>
<dbReference type="SMART" id="SM00423">
    <property type="entry name" value="PSI"/>
    <property type="match status" value="2"/>
</dbReference>
<evidence type="ECO:0000256" key="8">
    <source>
        <dbReference type="ARBA" id="ARBA00022989"/>
    </source>
</evidence>
<evidence type="ECO:0000256" key="4">
    <source>
        <dbReference type="ARBA" id="ARBA00022692"/>
    </source>
</evidence>
<evidence type="ECO:0000256" key="1">
    <source>
        <dbReference type="ARBA" id="ARBA00004251"/>
    </source>
</evidence>
<feature type="region of interest" description="Disordered" evidence="14">
    <location>
        <begin position="1155"/>
        <end position="1177"/>
    </location>
</feature>
<dbReference type="InterPro" id="IPR015943">
    <property type="entry name" value="WD40/YVTN_repeat-like_dom_sf"/>
</dbReference>
<gene>
    <name evidence="17" type="ORF">WR25_04399</name>
</gene>
<dbReference type="InterPro" id="IPR002165">
    <property type="entry name" value="Plexin_repeat"/>
</dbReference>
<dbReference type="CDD" id="cd12790">
    <property type="entry name" value="RasGAP_plexin_A"/>
    <property type="match status" value="1"/>
</dbReference>
<dbReference type="Pfam" id="PF01833">
    <property type="entry name" value="TIG"/>
    <property type="match status" value="3"/>
</dbReference>
<dbReference type="EMBL" id="LIAE01008930">
    <property type="protein sequence ID" value="PAV71748.1"/>
    <property type="molecule type" value="Genomic_DNA"/>
</dbReference>
<evidence type="ECO:0000256" key="14">
    <source>
        <dbReference type="SAM" id="MobiDB-lite"/>
    </source>
</evidence>
<dbReference type="GO" id="GO:0005886">
    <property type="term" value="C:plasma membrane"/>
    <property type="evidence" value="ECO:0007669"/>
    <property type="project" value="UniProtKB-SubCell"/>
</dbReference>
<comment type="caution">
    <text evidence="12">Lacks conserved residue(s) required for the propagation of feature annotation.</text>
</comment>
<keyword evidence="9 15" id="KW-0472">Membrane</keyword>
<dbReference type="FunFam" id="1.10.506.10:FF:000033">
    <property type="entry name" value="PLeXin"/>
    <property type="match status" value="1"/>
</dbReference>
<keyword evidence="5" id="KW-0732">Signal</keyword>
<evidence type="ECO:0000256" key="6">
    <source>
        <dbReference type="ARBA" id="ARBA00022737"/>
    </source>
</evidence>
<feature type="domain" description="Sema" evidence="16">
    <location>
        <begin position="1"/>
        <end position="146"/>
    </location>
</feature>
<dbReference type="GO" id="GO:0007399">
    <property type="term" value="P:nervous system development"/>
    <property type="evidence" value="ECO:0007669"/>
    <property type="project" value="UniProtKB-KW"/>
</dbReference>
<dbReference type="GO" id="GO:0002116">
    <property type="term" value="C:semaphorin receptor complex"/>
    <property type="evidence" value="ECO:0007669"/>
    <property type="project" value="TreeGrafter"/>
</dbReference>
<dbReference type="SUPFAM" id="SSF103575">
    <property type="entry name" value="Plexin repeat"/>
    <property type="match status" value="1"/>
</dbReference>
<name>A0A2A2KCK4_9BILA</name>
<evidence type="ECO:0000256" key="5">
    <source>
        <dbReference type="ARBA" id="ARBA00022729"/>
    </source>
</evidence>
<dbReference type="SUPFAM" id="SSF101912">
    <property type="entry name" value="Sema domain"/>
    <property type="match status" value="1"/>
</dbReference>
<dbReference type="Gene3D" id="2.60.40.10">
    <property type="entry name" value="Immunoglobulins"/>
    <property type="match status" value="4"/>
</dbReference>
<evidence type="ECO:0000256" key="15">
    <source>
        <dbReference type="SAM" id="Phobius"/>
    </source>
</evidence>
<dbReference type="Pfam" id="PF18020">
    <property type="entry name" value="TIG_2"/>
    <property type="match status" value="1"/>
</dbReference>
<comment type="subcellular location">
    <subcellularLocation>
        <location evidence="1">Cell membrane</location>
        <topology evidence="1">Single-pass type I membrane protein</topology>
    </subcellularLocation>
</comment>